<dbReference type="Gene3D" id="1.20.1250.20">
    <property type="entry name" value="MFS general substrate transporter like domains"/>
    <property type="match status" value="1"/>
</dbReference>
<gene>
    <name evidence="7" type="ORF">JOD45_002601</name>
</gene>
<dbReference type="CDD" id="cd06174">
    <property type="entry name" value="MFS"/>
    <property type="match status" value="1"/>
</dbReference>
<dbReference type="Pfam" id="PF07690">
    <property type="entry name" value="MFS_1"/>
    <property type="match status" value="1"/>
</dbReference>
<feature type="transmembrane region" description="Helical" evidence="6">
    <location>
        <begin position="221"/>
        <end position="246"/>
    </location>
</feature>
<feature type="transmembrane region" description="Helical" evidence="6">
    <location>
        <begin position="284"/>
        <end position="303"/>
    </location>
</feature>
<organism evidence="7 8">
    <name type="scientific">Scopulibacillus daqui</name>
    <dbReference type="NCBI Taxonomy" id="1469162"/>
    <lineage>
        <taxon>Bacteria</taxon>
        <taxon>Bacillati</taxon>
        <taxon>Bacillota</taxon>
        <taxon>Bacilli</taxon>
        <taxon>Bacillales</taxon>
        <taxon>Sporolactobacillaceae</taxon>
        <taxon>Scopulibacillus</taxon>
    </lineage>
</organism>
<dbReference type="InterPro" id="IPR011701">
    <property type="entry name" value="MFS"/>
</dbReference>
<keyword evidence="2 6" id="KW-0812">Transmembrane</keyword>
<dbReference type="PANTHER" id="PTHR23526:SF2">
    <property type="entry name" value="MAJOR FACILITATOR SUPERFAMILY (MFS) PROFILE DOMAIN-CONTAINING PROTEIN"/>
    <property type="match status" value="1"/>
</dbReference>
<dbReference type="PROSITE" id="PS00217">
    <property type="entry name" value="SUGAR_TRANSPORT_2"/>
    <property type="match status" value="1"/>
</dbReference>
<evidence type="ECO:0000256" key="4">
    <source>
        <dbReference type="ARBA" id="ARBA00023136"/>
    </source>
</evidence>
<feature type="compositionally biased region" description="Basic and acidic residues" evidence="5">
    <location>
        <begin position="414"/>
        <end position="427"/>
    </location>
</feature>
<evidence type="ECO:0000313" key="8">
    <source>
        <dbReference type="Proteomes" id="UP000808914"/>
    </source>
</evidence>
<dbReference type="InterPro" id="IPR052528">
    <property type="entry name" value="Sugar_transport-like"/>
</dbReference>
<keyword evidence="8" id="KW-1185">Reference proteome</keyword>
<reference evidence="7 8" key="1">
    <citation type="submission" date="2021-01" db="EMBL/GenBank/DDBJ databases">
        <title>Genomic Encyclopedia of Type Strains, Phase IV (KMG-IV): sequencing the most valuable type-strain genomes for metagenomic binning, comparative biology and taxonomic classification.</title>
        <authorList>
            <person name="Goeker M."/>
        </authorList>
    </citation>
    <scope>NUCLEOTIDE SEQUENCE [LARGE SCALE GENOMIC DNA]</scope>
    <source>
        <strain evidence="7 8">DSM 28236</strain>
    </source>
</reference>
<evidence type="ECO:0000256" key="3">
    <source>
        <dbReference type="ARBA" id="ARBA00022989"/>
    </source>
</evidence>
<evidence type="ECO:0000256" key="2">
    <source>
        <dbReference type="ARBA" id="ARBA00022692"/>
    </source>
</evidence>
<dbReference type="SUPFAM" id="SSF103473">
    <property type="entry name" value="MFS general substrate transporter"/>
    <property type="match status" value="1"/>
</dbReference>
<dbReference type="Proteomes" id="UP000808914">
    <property type="component" value="Unassembled WGS sequence"/>
</dbReference>
<feature type="transmembrane region" description="Helical" evidence="6">
    <location>
        <begin position="17"/>
        <end position="42"/>
    </location>
</feature>
<feature type="transmembrane region" description="Helical" evidence="6">
    <location>
        <begin position="81"/>
        <end position="101"/>
    </location>
</feature>
<feature type="transmembrane region" description="Helical" evidence="6">
    <location>
        <begin position="172"/>
        <end position="195"/>
    </location>
</feature>
<feature type="region of interest" description="Disordered" evidence="5">
    <location>
        <begin position="408"/>
        <end position="427"/>
    </location>
</feature>
<comment type="caution">
    <text evidence="7">The sequence shown here is derived from an EMBL/GenBank/DDBJ whole genome shotgun (WGS) entry which is preliminary data.</text>
</comment>
<evidence type="ECO:0000256" key="1">
    <source>
        <dbReference type="ARBA" id="ARBA00004651"/>
    </source>
</evidence>
<feature type="transmembrane region" description="Helical" evidence="6">
    <location>
        <begin position="252"/>
        <end position="272"/>
    </location>
</feature>
<feature type="transmembrane region" description="Helical" evidence="6">
    <location>
        <begin position="353"/>
        <end position="373"/>
    </location>
</feature>
<feature type="transmembrane region" description="Helical" evidence="6">
    <location>
        <begin position="141"/>
        <end position="166"/>
    </location>
</feature>
<dbReference type="InterPro" id="IPR036259">
    <property type="entry name" value="MFS_trans_sf"/>
</dbReference>
<dbReference type="InterPro" id="IPR005829">
    <property type="entry name" value="Sugar_transporter_CS"/>
</dbReference>
<keyword evidence="3 6" id="KW-1133">Transmembrane helix</keyword>
<keyword evidence="4 6" id="KW-0472">Membrane</keyword>
<sequence>MSVLSKITGKEKIPKDLLLLLLIGGLYYLSIALSNTFVNVYIWKQSKSLIDIGLYNLMIVIFQPLTFIIAGRWAKKIDRVIVMRLGVISLAVFFITVLLLGNHAKQFLLLLGALIGIGFGFYWLAFNVLIFEITEPKTRDFFNGFLGLLSSLAGMAGPLTAGWIISSMVDEIGYKVIFAISLFLFTCAVAVSFFIKRRHAKGEFQIKRILKERQNNDNWKYILNAHFFQGCREGTFSFIIVIWVFITTKSEMSLGAYSFVESGVMLISYYLVSRLIKPDKRIQAILCSGLVLYAAIFLLIFHLNYKNLMIYAVLIALAYPALVVPYGSLTFDVIGKGWRSASMRIEYVVVREIFYNSGRITSILLFLAAVLLFKDEQGLRCLLLIIGLGHPMVYFWIRHINLTNDSSKQLTADSPKKIRDGESGSTV</sequence>
<feature type="transmembrane region" description="Helical" evidence="6">
    <location>
        <begin position="379"/>
        <end position="397"/>
    </location>
</feature>
<name>A0ABS2Q2D5_9BACL</name>
<feature type="transmembrane region" description="Helical" evidence="6">
    <location>
        <begin position="54"/>
        <end position="74"/>
    </location>
</feature>
<feature type="transmembrane region" description="Helical" evidence="6">
    <location>
        <begin position="107"/>
        <end position="129"/>
    </location>
</feature>
<proteinExistence type="predicted"/>
<evidence type="ECO:0000256" key="5">
    <source>
        <dbReference type="SAM" id="MobiDB-lite"/>
    </source>
</evidence>
<comment type="subcellular location">
    <subcellularLocation>
        <location evidence="1">Cell membrane</location>
        <topology evidence="1">Multi-pass membrane protein</topology>
    </subcellularLocation>
</comment>
<evidence type="ECO:0000313" key="7">
    <source>
        <dbReference type="EMBL" id="MBM7646373.1"/>
    </source>
</evidence>
<evidence type="ECO:0000256" key="6">
    <source>
        <dbReference type="SAM" id="Phobius"/>
    </source>
</evidence>
<dbReference type="PANTHER" id="PTHR23526">
    <property type="entry name" value="INTEGRAL MEMBRANE TRANSPORT PROTEIN-RELATED"/>
    <property type="match status" value="1"/>
</dbReference>
<protein>
    <submittedName>
        <fullName evidence="7">YQGE family putative transporter</fullName>
    </submittedName>
</protein>
<dbReference type="RefSeq" id="WP_205004258.1">
    <property type="nucleotide sequence ID" value="NZ_JAFBER010000019.1"/>
</dbReference>
<dbReference type="EMBL" id="JAFBER010000019">
    <property type="protein sequence ID" value="MBM7646373.1"/>
    <property type="molecule type" value="Genomic_DNA"/>
</dbReference>
<feature type="transmembrane region" description="Helical" evidence="6">
    <location>
        <begin position="309"/>
        <end position="333"/>
    </location>
</feature>
<accession>A0ABS2Q2D5</accession>